<reference evidence="5 6" key="1">
    <citation type="submission" date="2022-12" db="EMBL/GenBank/DDBJ databases">
        <title>Chromosome-level genome of Tegillarca granosa.</title>
        <authorList>
            <person name="Kim J."/>
        </authorList>
    </citation>
    <scope>NUCLEOTIDE SEQUENCE [LARGE SCALE GENOMIC DNA]</scope>
    <source>
        <strain evidence="5">Teg-2019</strain>
        <tissue evidence="5">Adductor muscle</tissue>
    </source>
</reference>
<comment type="caution">
    <text evidence="5">The sequence shown here is derived from an EMBL/GenBank/DDBJ whole genome shotgun (WGS) entry which is preliminary data.</text>
</comment>
<evidence type="ECO:0000313" key="5">
    <source>
        <dbReference type="EMBL" id="KAJ8310730.1"/>
    </source>
</evidence>
<keyword evidence="6" id="KW-1185">Reference proteome</keyword>
<feature type="region of interest" description="Disordered" evidence="3">
    <location>
        <begin position="36"/>
        <end position="63"/>
    </location>
</feature>
<keyword evidence="2" id="KW-0863">Zinc-finger</keyword>
<dbReference type="InterPro" id="IPR010998">
    <property type="entry name" value="Integrase_recombinase_N"/>
</dbReference>
<gene>
    <name evidence="5" type="ORF">KUTeg_012595</name>
</gene>
<sequence>MADSSEFGWRTVEEYCKNPLASDSDDEKCIYRSEGRAGKKVREEKRKKLYGRRSAPYPANSQERLADCRTDANSNRQAPKRPGSCFACGEQGHWKWECTKQPIVVVDSTEITKFVGQIISMSPVLGNEARFGTRGMYNCILDRLGWNSQVYISSEALGEAIFWLQNIDNLNNCSIGTQTDVEYALNVFSVSSETEIDLNTHIRNTITASGFPANDETNDLHVSVKLTSYLLNSRIDNTYKKKYISAFSKWSKYIRNKGHNATPANPVHIALYMTHLPTISKVAYQTLCSVKYSIKWVHSLLGLADPTEHSFITNILESGKRLPKPQTVKKEPVSTDNLVSLCSFYSGIRICKSKTDQYRLGDKILVSKCSTVACPLTMLRQYFKLANIDNSSHHFLFSPIFRSGSKPPIF</sequence>
<feature type="domain" description="CCHC-type" evidence="4">
    <location>
        <begin position="85"/>
        <end position="100"/>
    </location>
</feature>
<accession>A0ABQ9EZY0</accession>
<keyword evidence="2" id="KW-0479">Metal-binding</keyword>
<evidence type="ECO:0000256" key="2">
    <source>
        <dbReference type="PROSITE-ProRule" id="PRU00047"/>
    </source>
</evidence>
<dbReference type="EMBL" id="JARBDR010000640">
    <property type="protein sequence ID" value="KAJ8310730.1"/>
    <property type="molecule type" value="Genomic_DNA"/>
</dbReference>
<evidence type="ECO:0000256" key="3">
    <source>
        <dbReference type="SAM" id="MobiDB-lite"/>
    </source>
</evidence>
<dbReference type="InterPro" id="IPR036875">
    <property type="entry name" value="Znf_CCHC_sf"/>
</dbReference>
<protein>
    <recommendedName>
        <fullName evidence="4">CCHC-type domain-containing protein</fullName>
    </recommendedName>
</protein>
<dbReference type="SMART" id="SM00343">
    <property type="entry name" value="ZnF_C2HC"/>
    <property type="match status" value="1"/>
</dbReference>
<keyword evidence="1" id="KW-0238">DNA-binding</keyword>
<organism evidence="5 6">
    <name type="scientific">Tegillarca granosa</name>
    <name type="common">Malaysian cockle</name>
    <name type="synonym">Anadara granosa</name>
    <dbReference type="NCBI Taxonomy" id="220873"/>
    <lineage>
        <taxon>Eukaryota</taxon>
        <taxon>Metazoa</taxon>
        <taxon>Spiralia</taxon>
        <taxon>Lophotrochozoa</taxon>
        <taxon>Mollusca</taxon>
        <taxon>Bivalvia</taxon>
        <taxon>Autobranchia</taxon>
        <taxon>Pteriomorphia</taxon>
        <taxon>Arcoida</taxon>
        <taxon>Arcoidea</taxon>
        <taxon>Arcidae</taxon>
        <taxon>Tegillarca</taxon>
    </lineage>
</organism>
<evidence type="ECO:0000313" key="6">
    <source>
        <dbReference type="Proteomes" id="UP001217089"/>
    </source>
</evidence>
<name>A0ABQ9EZY0_TEGGR</name>
<keyword evidence="2" id="KW-0862">Zinc</keyword>
<feature type="compositionally biased region" description="Basic and acidic residues" evidence="3">
    <location>
        <begin position="36"/>
        <end position="46"/>
    </location>
</feature>
<dbReference type="SUPFAM" id="SSF57756">
    <property type="entry name" value="Retrovirus zinc finger-like domains"/>
    <property type="match status" value="1"/>
</dbReference>
<proteinExistence type="predicted"/>
<dbReference type="InterPro" id="IPR001878">
    <property type="entry name" value="Znf_CCHC"/>
</dbReference>
<evidence type="ECO:0000259" key="4">
    <source>
        <dbReference type="PROSITE" id="PS50158"/>
    </source>
</evidence>
<dbReference type="SUPFAM" id="SSF47823">
    <property type="entry name" value="lambda integrase-like, N-terminal domain"/>
    <property type="match status" value="1"/>
</dbReference>
<evidence type="ECO:0000256" key="1">
    <source>
        <dbReference type="ARBA" id="ARBA00023125"/>
    </source>
</evidence>
<dbReference type="Proteomes" id="UP001217089">
    <property type="component" value="Unassembled WGS sequence"/>
</dbReference>
<dbReference type="Gene3D" id="4.10.60.10">
    <property type="entry name" value="Zinc finger, CCHC-type"/>
    <property type="match status" value="1"/>
</dbReference>
<dbReference type="PROSITE" id="PS50158">
    <property type="entry name" value="ZF_CCHC"/>
    <property type="match status" value="1"/>
</dbReference>
<dbReference type="Gene3D" id="1.10.150.130">
    <property type="match status" value="1"/>
</dbReference>